<evidence type="ECO:0000256" key="1">
    <source>
        <dbReference type="SAM" id="MobiDB-lite"/>
    </source>
</evidence>
<name>A0A8H4TG68_9HYPO</name>
<dbReference type="PANTHER" id="PTHR42037">
    <property type="match status" value="1"/>
</dbReference>
<dbReference type="InterPro" id="IPR027796">
    <property type="entry name" value="OTT_1508_deam-like"/>
</dbReference>
<sequence>MNSSVNQISMTLSNRQQKQYRCLCIVLQAVNETCKTRNGIRYTSGDTCSDASLTDYQKFLCKLAQICDNEKGSACITALVALKGPLGPEYLFVSNSRKTSELERTKVFLFDLIEYVGSNPERLAPKALQKQILGRIFEFNFPRLVVYLKQLCAALEGCISCCQNAQDTERLDTLNALRLLQDRAQFPRDMTSSSNAKQRFLRNCEDLIKAIQNSKAGEIDNIIDRHIRDDEPQSSFYWSQLRHYLGRLHSFRQASEIIFNASEKWNSLFKNFSVEYIRSSRLQKFCHPRPSYSSPNDIVEAAFPEHDLSHYETDIQELREHGLDKEIQKQEQEMPSKAQVHCEVKMHHHLVKNDKTRPCDFWNGVMFIATSKPTCRLCHYYFQDDENDFQVQPPHMNLYPRWRLPDVEGPEDKAGIRRHQELMDDILEHMQNDTLKILQRKFPQWKRNDSRTDSRTWPSGTRDGADSRTPPPQHHMYPSPVTDGESFVMEMEYDDCRGVAVSI</sequence>
<reference evidence="2" key="1">
    <citation type="journal article" date="2020" name="BMC Genomics">
        <title>Correction to: Identification and distribution of gene clusters required for synthesis of sphingolipid metabolism inhibitors in diverse species of the filamentous fungus Fusarium.</title>
        <authorList>
            <person name="Kim H.S."/>
            <person name="Lohmar J.M."/>
            <person name="Busman M."/>
            <person name="Brown D.W."/>
            <person name="Naumann T.A."/>
            <person name="Divon H.H."/>
            <person name="Lysoe E."/>
            <person name="Uhlig S."/>
            <person name="Proctor R.H."/>
        </authorList>
    </citation>
    <scope>NUCLEOTIDE SEQUENCE</scope>
    <source>
        <strain evidence="2">NRRL 20472</strain>
    </source>
</reference>
<feature type="region of interest" description="Disordered" evidence="1">
    <location>
        <begin position="446"/>
        <end position="483"/>
    </location>
</feature>
<organism evidence="2 3">
    <name type="scientific">Fusarium sarcochroum</name>
    <dbReference type="NCBI Taxonomy" id="1208366"/>
    <lineage>
        <taxon>Eukaryota</taxon>
        <taxon>Fungi</taxon>
        <taxon>Dikarya</taxon>
        <taxon>Ascomycota</taxon>
        <taxon>Pezizomycotina</taxon>
        <taxon>Sordariomycetes</taxon>
        <taxon>Hypocreomycetidae</taxon>
        <taxon>Hypocreales</taxon>
        <taxon>Nectriaceae</taxon>
        <taxon>Fusarium</taxon>
        <taxon>Fusarium lateritium species complex</taxon>
    </lineage>
</organism>
<protein>
    <submittedName>
        <fullName evidence="2">Uncharacterized protein</fullName>
    </submittedName>
</protein>
<proteinExistence type="predicted"/>
<comment type="caution">
    <text evidence="2">The sequence shown here is derived from an EMBL/GenBank/DDBJ whole genome shotgun (WGS) entry which is preliminary data.</text>
</comment>
<evidence type="ECO:0000313" key="3">
    <source>
        <dbReference type="Proteomes" id="UP000622797"/>
    </source>
</evidence>
<evidence type="ECO:0000313" key="2">
    <source>
        <dbReference type="EMBL" id="KAF4957336.1"/>
    </source>
</evidence>
<dbReference type="AlphaFoldDB" id="A0A8H4TG68"/>
<dbReference type="EMBL" id="JABEXW010000731">
    <property type="protein sequence ID" value="KAF4957336.1"/>
    <property type="molecule type" value="Genomic_DNA"/>
</dbReference>
<dbReference type="PANTHER" id="PTHR42037:SF1">
    <property type="match status" value="1"/>
</dbReference>
<dbReference type="Pfam" id="PF14441">
    <property type="entry name" value="OTT_1508_deam"/>
    <property type="match status" value="1"/>
</dbReference>
<gene>
    <name evidence="2" type="ORF">FSARC_11335</name>
</gene>
<keyword evidence="3" id="KW-1185">Reference proteome</keyword>
<dbReference type="OrthoDB" id="3251507at2759"/>
<reference evidence="2" key="2">
    <citation type="submission" date="2020-05" db="EMBL/GenBank/DDBJ databases">
        <authorList>
            <person name="Kim H.-S."/>
            <person name="Proctor R.H."/>
            <person name="Brown D.W."/>
        </authorList>
    </citation>
    <scope>NUCLEOTIDE SEQUENCE</scope>
    <source>
        <strain evidence="2">NRRL 20472</strain>
    </source>
</reference>
<accession>A0A8H4TG68</accession>
<dbReference type="Proteomes" id="UP000622797">
    <property type="component" value="Unassembled WGS sequence"/>
</dbReference>